<gene>
    <name evidence="3" type="ORF">DB32_006302</name>
</gene>
<evidence type="ECO:0000313" key="3">
    <source>
        <dbReference type="EMBL" id="AKF09153.1"/>
    </source>
</evidence>
<dbReference type="SMART" id="SM00471">
    <property type="entry name" value="HDc"/>
    <property type="match status" value="1"/>
</dbReference>
<dbReference type="EMBL" id="CP011125">
    <property type="protein sequence ID" value="AKF09153.1"/>
    <property type="molecule type" value="Genomic_DNA"/>
</dbReference>
<dbReference type="STRING" id="927083.DB32_006302"/>
<dbReference type="Pfam" id="PF13487">
    <property type="entry name" value="HD_5"/>
    <property type="match status" value="1"/>
</dbReference>
<keyword evidence="4" id="KW-1185">Reference proteome</keyword>
<name>A0A0F6YL87_9BACT</name>
<dbReference type="PANTHER" id="PTHR43155">
    <property type="entry name" value="CYCLIC DI-GMP PHOSPHODIESTERASE PA4108-RELATED"/>
    <property type="match status" value="1"/>
</dbReference>
<dbReference type="OrthoDB" id="9769359at2"/>
<dbReference type="Pfam" id="PF01590">
    <property type="entry name" value="GAF"/>
    <property type="match status" value="1"/>
</dbReference>
<protein>
    <submittedName>
        <fullName evidence="3">Response regulator</fullName>
    </submittedName>
</protein>
<dbReference type="Proteomes" id="UP000034883">
    <property type="component" value="Chromosome"/>
</dbReference>
<dbReference type="InterPro" id="IPR003018">
    <property type="entry name" value="GAF"/>
</dbReference>
<evidence type="ECO:0000313" key="4">
    <source>
        <dbReference type="Proteomes" id="UP000034883"/>
    </source>
</evidence>
<evidence type="ECO:0000256" key="1">
    <source>
        <dbReference type="SAM" id="MobiDB-lite"/>
    </source>
</evidence>
<dbReference type="InterPro" id="IPR029016">
    <property type="entry name" value="GAF-like_dom_sf"/>
</dbReference>
<accession>A0A0F6YL87</accession>
<dbReference type="InterPro" id="IPR006674">
    <property type="entry name" value="HD_domain"/>
</dbReference>
<dbReference type="SMART" id="SM00065">
    <property type="entry name" value="GAF"/>
    <property type="match status" value="1"/>
</dbReference>
<dbReference type="PANTHER" id="PTHR43155:SF2">
    <property type="entry name" value="CYCLIC DI-GMP PHOSPHODIESTERASE PA4108"/>
    <property type="match status" value="1"/>
</dbReference>
<dbReference type="KEGG" id="samy:DB32_006302"/>
<feature type="compositionally biased region" description="Basic and acidic residues" evidence="1">
    <location>
        <begin position="16"/>
        <end position="25"/>
    </location>
</feature>
<dbReference type="InterPro" id="IPR003607">
    <property type="entry name" value="HD/PDEase_dom"/>
</dbReference>
<dbReference type="Gene3D" id="3.30.450.40">
    <property type="match status" value="1"/>
</dbReference>
<feature type="domain" description="HD-GYP" evidence="2">
    <location>
        <begin position="459"/>
        <end position="670"/>
    </location>
</feature>
<evidence type="ECO:0000259" key="2">
    <source>
        <dbReference type="PROSITE" id="PS51832"/>
    </source>
</evidence>
<dbReference type="InterPro" id="IPR037522">
    <property type="entry name" value="HD_GYP_dom"/>
</dbReference>
<dbReference type="SUPFAM" id="SSF55781">
    <property type="entry name" value="GAF domain-like"/>
    <property type="match status" value="1"/>
</dbReference>
<dbReference type="SUPFAM" id="SSF109604">
    <property type="entry name" value="HD-domain/PDEase-like"/>
    <property type="match status" value="2"/>
</dbReference>
<dbReference type="AlphaFoldDB" id="A0A0F6YL87"/>
<organism evidence="3 4">
    <name type="scientific">Sandaracinus amylolyticus</name>
    <dbReference type="NCBI Taxonomy" id="927083"/>
    <lineage>
        <taxon>Bacteria</taxon>
        <taxon>Pseudomonadati</taxon>
        <taxon>Myxococcota</taxon>
        <taxon>Polyangia</taxon>
        <taxon>Polyangiales</taxon>
        <taxon>Sandaracinaceae</taxon>
        <taxon>Sandaracinus</taxon>
    </lineage>
</organism>
<dbReference type="Gene3D" id="1.10.3210.10">
    <property type="entry name" value="Hypothetical protein af1432"/>
    <property type="match status" value="2"/>
</dbReference>
<feature type="region of interest" description="Disordered" evidence="1">
    <location>
        <begin position="1"/>
        <end position="28"/>
    </location>
</feature>
<proteinExistence type="predicted"/>
<dbReference type="CDD" id="cd00077">
    <property type="entry name" value="HDc"/>
    <property type="match status" value="1"/>
</dbReference>
<sequence>MRDARSRASASGSGERMQDRDRTNDTEMTDLAPVILMRAVEVEPRLGDGLRVELHGVAVEVQRGEGLVIGVSASTLRRAPLDPYLPRIAAGHAGVLLVGQLPDGMLDALPKNAVIAHVPDLASPDALFVALHGALERVELRVAAERRGRWLTRYRYELGELIEISRAISQERDLDRLLTLILEKSRFITGADAGSIYVLESVTPGSREKRLRFKLSQNESVTFESREFTIPLTTRSVAGAAAVNRKPINIPDVYTIGSDEPFGFDPSFDRKVGYRTRSMIAMPMISAEDDVIGVIQLINKKRDPQNRLTVESVDREVVPFDQRSEDLLATLASQAGIALENALLYDEIRRIFDGFVRASVQAIEQRDPTTSGHSLRVSVLSCGLAEAVDRITSGPYKDMRFTRRDLKELEYASLLHDFGKIGVREEVLVKAKKLYPHQLDQVRLRFDYVRKSLEAEGWKRKLDAQIAGAGASDLKRIDEELAARAEELEIAWRTVQEANEPTVLKEGDFTRIAELGQRTYVDACGHAHPLLTSDEVVSLQVTKGSLHDREIEEIRSHVVHTFDFLSSIPWGKSFTRIPEIAGAHHEKLNGRGYPKGLGSEQIPLPSKIMTIADIFDALTARDRPYKKAMPVDRALSILGFEVKDGHVDGELVRIFAEAEVFKKVEGDLSY</sequence>
<dbReference type="PROSITE" id="PS51832">
    <property type="entry name" value="HD_GYP"/>
    <property type="match status" value="1"/>
</dbReference>
<dbReference type="Pfam" id="PF01966">
    <property type="entry name" value="HD"/>
    <property type="match status" value="1"/>
</dbReference>
<reference evidence="3 4" key="1">
    <citation type="submission" date="2015-03" db="EMBL/GenBank/DDBJ databases">
        <title>Genome assembly of Sandaracinus amylolyticus DSM 53668.</title>
        <authorList>
            <person name="Sharma G."/>
            <person name="Subramanian S."/>
        </authorList>
    </citation>
    <scope>NUCLEOTIDE SEQUENCE [LARGE SCALE GENOMIC DNA]</scope>
    <source>
        <strain evidence="3 4">DSM 53668</strain>
    </source>
</reference>